<evidence type="ECO:0000259" key="7">
    <source>
        <dbReference type="Pfam" id="PF14693"/>
    </source>
</evidence>
<comment type="function">
    <text evidence="5">This is one of the proteins that binds to the 5S RNA in the ribosome where it forms part of the central protuberance.</text>
</comment>
<evidence type="ECO:0000256" key="1">
    <source>
        <dbReference type="ARBA" id="ARBA00022730"/>
    </source>
</evidence>
<protein>
    <recommendedName>
        <fullName evidence="5">Large ribosomal subunit protein bL25</fullName>
    </recommendedName>
    <alternativeName>
        <fullName evidence="5">General stress protein CTC</fullName>
    </alternativeName>
</protein>
<dbReference type="InterPro" id="IPR037121">
    <property type="entry name" value="Ribosomal_bL25_C"/>
</dbReference>
<dbReference type="InterPro" id="IPR020057">
    <property type="entry name" value="Ribosomal_bL25_b-dom"/>
</dbReference>
<dbReference type="GO" id="GO:0003735">
    <property type="term" value="F:structural constituent of ribosome"/>
    <property type="evidence" value="ECO:0007669"/>
    <property type="project" value="InterPro"/>
</dbReference>
<dbReference type="PANTHER" id="PTHR33284">
    <property type="entry name" value="RIBOSOMAL PROTEIN L25/GLN-TRNA SYNTHETASE, ANTI-CODON-BINDING DOMAIN-CONTAINING PROTEIN"/>
    <property type="match status" value="1"/>
</dbReference>
<evidence type="ECO:0000259" key="6">
    <source>
        <dbReference type="Pfam" id="PF01386"/>
    </source>
</evidence>
<keyword evidence="3 5" id="KW-0689">Ribosomal protein</keyword>
<dbReference type="EMBL" id="RBQG01000228">
    <property type="protein sequence ID" value="RMP10771.1"/>
    <property type="molecule type" value="Genomic_DNA"/>
</dbReference>
<accession>A0A0P9Q6B5</accession>
<evidence type="ECO:0000256" key="2">
    <source>
        <dbReference type="ARBA" id="ARBA00022884"/>
    </source>
</evidence>
<dbReference type="Gene3D" id="2.170.120.20">
    <property type="entry name" value="Ribosomal protein L25, beta domain"/>
    <property type="match status" value="1"/>
</dbReference>
<feature type="domain" description="Large ribosomal subunit protein bL25 L25" evidence="6">
    <location>
        <begin position="60"/>
        <end position="148"/>
    </location>
</feature>
<dbReference type="Gene3D" id="2.40.240.10">
    <property type="entry name" value="Ribosomal Protein L25, Chain P"/>
    <property type="match status" value="1"/>
</dbReference>
<dbReference type="SUPFAM" id="SSF50715">
    <property type="entry name" value="Ribosomal protein L25-like"/>
    <property type="match status" value="1"/>
</dbReference>
<dbReference type="GO" id="GO:0006412">
    <property type="term" value="P:translation"/>
    <property type="evidence" value="ECO:0007669"/>
    <property type="project" value="UniProtKB-UniRule"/>
</dbReference>
<dbReference type="NCBIfam" id="NF004128">
    <property type="entry name" value="PRK05618.1-2"/>
    <property type="match status" value="1"/>
</dbReference>
<dbReference type="GO" id="GO:0008097">
    <property type="term" value="F:5S rRNA binding"/>
    <property type="evidence" value="ECO:0007669"/>
    <property type="project" value="InterPro"/>
</dbReference>
<feature type="domain" description="Large ribosomal subunit protein bL25 beta" evidence="7">
    <location>
        <begin position="156"/>
        <end position="242"/>
    </location>
</feature>
<organism evidence="8 9">
    <name type="scientific">Pseudomonas syringae pv. delphinii</name>
    <dbReference type="NCBI Taxonomy" id="192088"/>
    <lineage>
        <taxon>Bacteria</taxon>
        <taxon>Pseudomonadati</taxon>
        <taxon>Pseudomonadota</taxon>
        <taxon>Gammaproteobacteria</taxon>
        <taxon>Pseudomonadales</taxon>
        <taxon>Pseudomonadaceae</taxon>
        <taxon>Pseudomonas</taxon>
    </lineage>
</organism>
<dbReference type="InterPro" id="IPR020930">
    <property type="entry name" value="Ribosomal_uL5_bac-type"/>
</dbReference>
<dbReference type="AlphaFoldDB" id="A0A0P9Q6B5"/>
<comment type="similarity">
    <text evidence="5">Belongs to the bacterial ribosomal protein bL25 family. CTC subfamily.</text>
</comment>
<keyword evidence="2 5" id="KW-0694">RNA-binding</keyword>
<dbReference type="PANTHER" id="PTHR33284:SF1">
    <property type="entry name" value="RIBOSOMAL PROTEIN L25_GLN-TRNA SYNTHETASE, ANTI-CODON-BINDING DOMAIN-CONTAINING PROTEIN"/>
    <property type="match status" value="1"/>
</dbReference>
<keyword evidence="1 5" id="KW-0699">rRNA-binding</keyword>
<dbReference type="InterPro" id="IPR011035">
    <property type="entry name" value="Ribosomal_bL25/Gln-tRNA_synth"/>
</dbReference>
<proteinExistence type="inferred from homology"/>
<dbReference type="InterPro" id="IPR020056">
    <property type="entry name" value="Rbsml_bL25/Gln-tRNA_synth_N"/>
</dbReference>
<dbReference type="Pfam" id="PF01386">
    <property type="entry name" value="Ribosomal_L25p"/>
    <property type="match status" value="1"/>
</dbReference>
<evidence type="ECO:0000313" key="8">
    <source>
        <dbReference type="EMBL" id="RMP10771.1"/>
    </source>
</evidence>
<evidence type="ECO:0000256" key="3">
    <source>
        <dbReference type="ARBA" id="ARBA00022980"/>
    </source>
</evidence>
<dbReference type="InterPro" id="IPR001021">
    <property type="entry name" value="Ribosomal_bL25_long"/>
</dbReference>
<dbReference type="Proteomes" id="UP000267908">
    <property type="component" value="Unassembled WGS sequence"/>
</dbReference>
<gene>
    <name evidence="5" type="primary">rplY</name>
    <name evidence="5" type="synonym">ctc</name>
    <name evidence="8" type="ORF">ALQ28_100621</name>
</gene>
<dbReference type="InterPro" id="IPR029751">
    <property type="entry name" value="Ribosomal_L25_dom"/>
</dbReference>
<name>A0A0P9Q6B5_9PSED</name>
<comment type="caution">
    <text evidence="8">The sequence shown here is derived from an EMBL/GenBank/DDBJ whole genome shotgun (WGS) entry which is preliminary data.</text>
</comment>
<sequence>MDQRDVPLRASLSRYQADEKRPALTSGQGGAFLPIPPERWSQTQRRMWLIWRYNMNDFTLNAELRSDLGKGASRRLRRLASLVPAVVYGGDKAPESISMLAKEVAKLLENEASYSHIIELNVGGTKQNVIIKALQRHPAKGHVLHADFVRVVAGQKLTAIVPVHFIGEEAPVKKGGEVSHVTSELEVSCLPKDLPEFIEVDVSALEIGSIVHLSDVKAPKGVEFVALAHGNDLAIANVHAPRIVKDEDEEAAEGAAE</sequence>
<dbReference type="CDD" id="cd00495">
    <property type="entry name" value="Ribosomal_L25_TL5_CTC"/>
    <property type="match status" value="1"/>
</dbReference>
<reference evidence="8 9" key="1">
    <citation type="submission" date="2018-08" db="EMBL/GenBank/DDBJ databases">
        <title>Recombination of ecologically and evolutionarily significant loci maintains genetic cohesion in the Pseudomonas syringae species complex.</title>
        <authorList>
            <person name="Dillon M."/>
            <person name="Thakur S."/>
            <person name="Almeida R.N.D."/>
            <person name="Weir B.S."/>
            <person name="Guttman D.S."/>
        </authorList>
    </citation>
    <scope>NUCLEOTIDE SEQUENCE [LARGE SCALE GENOMIC DNA]</scope>
    <source>
        <strain evidence="8 9">ICMP 4330</strain>
    </source>
</reference>
<dbReference type="NCBIfam" id="NF004130">
    <property type="entry name" value="PRK05618.1-5"/>
    <property type="match status" value="1"/>
</dbReference>
<comment type="subunit">
    <text evidence="5">Part of the 50S ribosomal subunit; part of the 5S rRNA/L5/L18/L25 subcomplex. Contacts the 5S rRNA. Binds to the 5S rRNA independently of L5 and L18.</text>
</comment>
<evidence type="ECO:0000313" key="9">
    <source>
        <dbReference type="Proteomes" id="UP000267908"/>
    </source>
</evidence>
<dbReference type="NCBIfam" id="NF004612">
    <property type="entry name" value="PRK05943.1"/>
    <property type="match status" value="1"/>
</dbReference>
<dbReference type="Pfam" id="PF14693">
    <property type="entry name" value="Ribosomal_TL5_C"/>
    <property type="match status" value="1"/>
</dbReference>
<evidence type="ECO:0000256" key="4">
    <source>
        <dbReference type="ARBA" id="ARBA00023274"/>
    </source>
</evidence>
<keyword evidence="4 5" id="KW-0687">Ribonucleoprotein</keyword>
<evidence type="ECO:0000256" key="5">
    <source>
        <dbReference type="HAMAP-Rule" id="MF_01334"/>
    </source>
</evidence>
<dbReference type="NCBIfam" id="TIGR00731">
    <property type="entry name" value="bL25_bact_ctc"/>
    <property type="match status" value="1"/>
</dbReference>
<dbReference type="GO" id="GO:0022625">
    <property type="term" value="C:cytosolic large ribosomal subunit"/>
    <property type="evidence" value="ECO:0007669"/>
    <property type="project" value="TreeGrafter"/>
</dbReference>
<dbReference type="HAMAP" id="MF_01334">
    <property type="entry name" value="Ribosomal_bL25_CTC"/>
    <property type="match status" value="1"/>
</dbReference>